<dbReference type="EMBL" id="SJPS01000008">
    <property type="protein sequence ID" value="TWU21940.1"/>
    <property type="molecule type" value="Genomic_DNA"/>
</dbReference>
<dbReference type="AlphaFoldDB" id="A0A5C6CBD5"/>
<organism evidence="1 2">
    <name type="scientific">Bythopirellula polymerisocia</name>
    <dbReference type="NCBI Taxonomy" id="2528003"/>
    <lineage>
        <taxon>Bacteria</taxon>
        <taxon>Pseudomonadati</taxon>
        <taxon>Planctomycetota</taxon>
        <taxon>Planctomycetia</taxon>
        <taxon>Pirellulales</taxon>
        <taxon>Lacipirellulaceae</taxon>
        <taxon>Bythopirellula</taxon>
    </lineage>
</organism>
<evidence type="ECO:0000313" key="2">
    <source>
        <dbReference type="Proteomes" id="UP000318437"/>
    </source>
</evidence>
<accession>A0A5C6CBD5</accession>
<dbReference type="Proteomes" id="UP000318437">
    <property type="component" value="Unassembled WGS sequence"/>
</dbReference>
<name>A0A5C6CBD5_9BACT</name>
<reference evidence="1 2" key="1">
    <citation type="submission" date="2019-02" db="EMBL/GenBank/DDBJ databases">
        <title>Deep-cultivation of Planctomycetes and their phenomic and genomic characterization uncovers novel biology.</title>
        <authorList>
            <person name="Wiegand S."/>
            <person name="Jogler M."/>
            <person name="Boedeker C."/>
            <person name="Pinto D."/>
            <person name="Vollmers J."/>
            <person name="Rivas-Marin E."/>
            <person name="Kohn T."/>
            <person name="Peeters S.H."/>
            <person name="Heuer A."/>
            <person name="Rast P."/>
            <person name="Oberbeckmann S."/>
            <person name="Bunk B."/>
            <person name="Jeske O."/>
            <person name="Meyerdierks A."/>
            <person name="Storesund J.E."/>
            <person name="Kallscheuer N."/>
            <person name="Luecker S."/>
            <person name="Lage O.M."/>
            <person name="Pohl T."/>
            <person name="Merkel B.J."/>
            <person name="Hornburger P."/>
            <person name="Mueller R.-W."/>
            <person name="Bruemmer F."/>
            <person name="Labrenz M."/>
            <person name="Spormann A.M."/>
            <person name="Op Den Camp H."/>
            <person name="Overmann J."/>
            <person name="Amann R."/>
            <person name="Jetten M.S.M."/>
            <person name="Mascher T."/>
            <person name="Medema M.H."/>
            <person name="Devos D.P."/>
            <person name="Kaster A.-K."/>
            <person name="Ovreas L."/>
            <person name="Rohde M."/>
            <person name="Galperin M.Y."/>
            <person name="Jogler C."/>
        </authorList>
    </citation>
    <scope>NUCLEOTIDE SEQUENCE [LARGE SCALE GENOMIC DNA]</scope>
    <source>
        <strain evidence="1 2">Pla144</strain>
    </source>
</reference>
<evidence type="ECO:0000313" key="1">
    <source>
        <dbReference type="EMBL" id="TWU21940.1"/>
    </source>
</evidence>
<comment type="caution">
    <text evidence="1">The sequence shown here is derived from an EMBL/GenBank/DDBJ whole genome shotgun (WGS) entry which is preliminary data.</text>
</comment>
<evidence type="ECO:0008006" key="3">
    <source>
        <dbReference type="Google" id="ProtNLM"/>
    </source>
</evidence>
<gene>
    <name evidence="1" type="ORF">Pla144_44070</name>
</gene>
<keyword evidence="2" id="KW-1185">Reference proteome</keyword>
<proteinExistence type="predicted"/>
<protein>
    <recommendedName>
        <fullName evidence="3">SGNH hydrolase-type esterase domain-containing protein</fullName>
    </recommendedName>
</protein>
<sequence length="218" mass="24909">MGPGRAYGIDSGFMGKKFSKIFSCGIWESLRHENNNRTIAFVTDVGNDLAYEAPAEAVLEWVTACVVRLQSHQAQVVLTSLPITPLERLSQMRFRVLRGLLFPKCRLKLVDFLERAQELNEGLLKLAGSRKITIFTVPNAWYGLDPIHPRRRFLTQMWRELFVLSDASLPVSLKPEFSLPLALYLRCLSAPNNHSKARDESHSFKRVKLFDGTRIMLY</sequence>